<reference evidence="3" key="2">
    <citation type="journal article" date="2023" name="Curr. Microbiol.">
        <title>Granulicatella seriolae sp. nov., a Novel Facultative Anaerobe Isolated from Yellowtail Marine Fish.</title>
        <authorList>
            <person name="Lee M."/>
            <person name="Choi Y.J."/>
            <person name="Farooq A."/>
            <person name="Jeong J.B."/>
            <person name="Jung M.Y."/>
        </authorList>
    </citation>
    <scope>NUCLEOTIDE SEQUENCE</scope>
    <source>
        <strain evidence="3">S8</strain>
    </source>
</reference>
<dbReference type="InterPro" id="IPR051317">
    <property type="entry name" value="Gfo/Idh/MocA_oxidoreduct"/>
</dbReference>
<dbReference type="Gene3D" id="3.40.50.720">
    <property type="entry name" value="NAD(P)-binding Rossmann-like Domain"/>
    <property type="match status" value="1"/>
</dbReference>
<dbReference type="PANTHER" id="PTHR43708">
    <property type="entry name" value="CONSERVED EXPRESSED OXIDOREDUCTASE (EUROFUNG)"/>
    <property type="match status" value="1"/>
</dbReference>
<accession>A0ABT1WLP3</accession>
<proteinExistence type="predicted"/>
<dbReference type="Pfam" id="PF01408">
    <property type="entry name" value="GFO_IDH_MocA"/>
    <property type="match status" value="1"/>
</dbReference>
<evidence type="ECO:0000313" key="3">
    <source>
        <dbReference type="EMBL" id="MCQ9209439.1"/>
    </source>
</evidence>
<dbReference type="EMBL" id="JANHNZ010000002">
    <property type="protein sequence ID" value="MCQ9209439.1"/>
    <property type="molecule type" value="Genomic_DNA"/>
</dbReference>
<comment type="caution">
    <text evidence="3">The sequence shown here is derived from an EMBL/GenBank/DDBJ whole genome shotgun (WGS) entry which is preliminary data.</text>
</comment>
<sequence length="315" mass="35461">MLNIGIVGLGNIAQKAYLPVMREIEGVKWYPCSRNKENLKKVTSLFGRAVPCETIEELLQFPLDGVFVHVATAAHAGIVKQILEAGIPVYVDKPITADYEQTEALYRIAKANNTFLMAGFNRRFAPKVQEMKKIPDKKRILVEKNAIDEAADMHFKLYDLFIHPLDTALYLMDGRPVKGSFYYKKDREQLEQVTVYLESLQEVAIASMNVTSGARREIIEVQSTGGTYSLQDLSELTIYQGPDRIEDRFGSWETTLYKRGFVTIVQAFLSAIQTGGENPVSPYSSLLSHLICNRIDTAKASEGFLSFTLPEEFLE</sequence>
<dbReference type="SUPFAM" id="SSF55347">
    <property type="entry name" value="Glyceraldehyde-3-phosphate dehydrogenase-like, C-terminal domain"/>
    <property type="match status" value="1"/>
</dbReference>
<evidence type="ECO:0000259" key="1">
    <source>
        <dbReference type="Pfam" id="PF01408"/>
    </source>
</evidence>
<evidence type="ECO:0000259" key="2">
    <source>
        <dbReference type="Pfam" id="PF21378"/>
    </source>
</evidence>
<dbReference type="Pfam" id="PF21378">
    <property type="entry name" value="YceM-like_C"/>
    <property type="match status" value="1"/>
</dbReference>
<feature type="domain" description="Gfo/Idh/MocA-like oxidoreductase N-terminal" evidence="1">
    <location>
        <begin position="2"/>
        <end position="120"/>
    </location>
</feature>
<feature type="domain" description="YceM-like C-terminal" evidence="2">
    <location>
        <begin position="137"/>
        <end position="238"/>
    </location>
</feature>
<dbReference type="Proteomes" id="UP001059480">
    <property type="component" value="Unassembled WGS sequence"/>
</dbReference>
<dbReference type="RefSeq" id="WP_256944555.1">
    <property type="nucleotide sequence ID" value="NZ_JANHNZ010000002.1"/>
</dbReference>
<dbReference type="Gene3D" id="3.30.360.10">
    <property type="entry name" value="Dihydrodipicolinate Reductase, domain 2"/>
    <property type="match status" value="1"/>
</dbReference>
<organism evidence="3 4">
    <name type="scientific">Granulicatella seriolae</name>
    <dbReference type="NCBI Taxonomy" id="2967226"/>
    <lineage>
        <taxon>Bacteria</taxon>
        <taxon>Bacillati</taxon>
        <taxon>Bacillota</taxon>
        <taxon>Bacilli</taxon>
        <taxon>Lactobacillales</taxon>
        <taxon>Carnobacteriaceae</taxon>
        <taxon>Granulicatella</taxon>
    </lineage>
</organism>
<reference evidence="3" key="1">
    <citation type="submission" date="2022-07" db="EMBL/GenBank/DDBJ databases">
        <authorList>
            <person name="Jung M.-Y."/>
            <person name="Lee M."/>
        </authorList>
    </citation>
    <scope>NUCLEOTIDE SEQUENCE</scope>
    <source>
        <strain evidence="3">S8</strain>
    </source>
</reference>
<dbReference type="InterPro" id="IPR036291">
    <property type="entry name" value="NAD(P)-bd_dom_sf"/>
</dbReference>
<dbReference type="InterPro" id="IPR000683">
    <property type="entry name" value="Gfo/Idh/MocA-like_OxRdtase_N"/>
</dbReference>
<dbReference type="InterPro" id="IPR048477">
    <property type="entry name" value="YceM-like_C"/>
</dbReference>
<dbReference type="PANTHER" id="PTHR43708:SF4">
    <property type="entry name" value="OXIDOREDUCTASE YCEM-RELATED"/>
    <property type="match status" value="1"/>
</dbReference>
<name>A0ABT1WLP3_9LACT</name>
<gene>
    <name evidence="3" type="ORF">NPA36_02640</name>
</gene>
<protein>
    <submittedName>
        <fullName evidence="3">Gfo/Idh/MocA family oxidoreductase</fullName>
    </submittedName>
</protein>
<keyword evidence="4" id="KW-1185">Reference proteome</keyword>
<evidence type="ECO:0000313" key="4">
    <source>
        <dbReference type="Proteomes" id="UP001059480"/>
    </source>
</evidence>
<dbReference type="SUPFAM" id="SSF51735">
    <property type="entry name" value="NAD(P)-binding Rossmann-fold domains"/>
    <property type="match status" value="1"/>
</dbReference>
<reference evidence="3" key="3">
    <citation type="journal article" date="2023" name="Microbiol. Resour. Announc.">
        <title>Draft Genome Sequence of Granulicatella sp. Strain S8, Isolated from a Marine Fish, Seriola quinqueradiata.</title>
        <authorList>
            <person name="Lee M."/>
            <person name="Farooq A."/>
            <person name="Jeong J.B."/>
            <person name="Jung M.Y."/>
        </authorList>
    </citation>
    <scope>NUCLEOTIDE SEQUENCE</scope>
    <source>
        <strain evidence="3">S8</strain>
    </source>
</reference>